<dbReference type="EMBL" id="BA000045">
    <property type="protein sequence ID" value="BAC92309.1"/>
    <property type="molecule type" value="Genomic_DNA"/>
</dbReference>
<dbReference type="KEGG" id="gvi:gsl4368"/>
<dbReference type="InParanoid" id="Q7ND68"/>
<dbReference type="Proteomes" id="UP000000557">
    <property type="component" value="Chromosome"/>
</dbReference>
<sequence>MSNVTDQRQQRLVELMQLARARAVASGATGRDKLRGERFLNPEEWQEFKALVDQFRGRANP</sequence>
<keyword evidence="2" id="KW-1185">Reference proteome</keyword>
<dbReference type="EnsemblBacteria" id="BAC92309">
    <property type="protein sequence ID" value="BAC92309"/>
    <property type="gene ID" value="BAC92309"/>
</dbReference>
<name>Q7ND68_GLOVI</name>
<protein>
    <submittedName>
        <fullName evidence="1">Gsl4368 protein</fullName>
    </submittedName>
</protein>
<proteinExistence type="predicted"/>
<evidence type="ECO:0000313" key="1">
    <source>
        <dbReference type="EMBL" id="BAC92309.1"/>
    </source>
</evidence>
<reference evidence="1 2" key="1">
    <citation type="journal article" date="2003" name="DNA Res.">
        <title>Complete genome structure of Gloeobacter violaceus PCC 7421, a cyanobacterium that lacks thylakoids.</title>
        <authorList>
            <person name="Nakamura Y."/>
            <person name="Kaneko T."/>
            <person name="Sato S."/>
            <person name="Mimuro M."/>
            <person name="Miyashita H."/>
            <person name="Tsuchiya T."/>
            <person name="Sasamoto S."/>
            <person name="Watanabe A."/>
            <person name="Kawashima K."/>
            <person name="Kishida Y."/>
            <person name="Kiyokawa C."/>
            <person name="Kohara M."/>
            <person name="Matsumoto M."/>
            <person name="Matsuno A."/>
            <person name="Nakazaki N."/>
            <person name="Shimpo S."/>
            <person name="Takeuchi C."/>
            <person name="Yamada M."/>
            <person name="Tabata S."/>
        </authorList>
    </citation>
    <scope>NUCLEOTIDE SEQUENCE [LARGE SCALE GENOMIC DNA]</scope>
    <source>
        <strain evidence="2">ATCC 29082 / PCC 7421</strain>
    </source>
</reference>
<dbReference type="AlphaFoldDB" id="Q7ND68"/>
<reference evidence="1 2" key="2">
    <citation type="journal article" date="2003" name="DNA Res.">
        <title>Complete genome structure of Gloeobacter violaceus PCC 7421, a cyanobacterium that lacks thylakoids (supplement).</title>
        <authorList>
            <person name="Nakamura Y."/>
            <person name="Kaneko T."/>
            <person name="Sato S."/>
            <person name="Mimuro M."/>
            <person name="Miyashita H."/>
            <person name="Tsuchiya T."/>
            <person name="Sasamoto S."/>
            <person name="Watanabe A."/>
            <person name="Kawashima K."/>
            <person name="Kishida Y."/>
            <person name="Kiyokawa C."/>
            <person name="Kohara M."/>
            <person name="Matsumoto M."/>
            <person name="Matsuno A."/>
            <person name="Nakazaki N."/>
            <person name="Shimpo S."/>
            <person name="Takeuchi C."/>
            <person name="Yamada M."/>
            <person name="Tabata S."/>
        </authorList>
    </citation>
    <scope>NUCLEOTIDE SEQUENCE [LARGE SCALE GENOMIC DNA]</scope>
    <source>
        <strain evidence="2">ATCC 29082 / PCC 7421</strain>
    </source>
</reference>
<accession>Q7ND68</accession>
<organism evidence="1 2">
    <name type="scientific">Gloeobacter violaceus (strain ATCC 29082 / PCC 7421)</name>
    <dbReference type="NCBI Taxonomy" id="251221"/>
    <lineage>
        <taxon>Bacteria</taxon>
        <taxon>Bacillati</taxon>
        <taxon>Cyanobacteriota</taxon>
        <taxon>Cyanophyceae</taxon>
        <taxon>Gloeobacterales</taxon>
        <taxon>Gloeobacteraceae</taxon>
        <taxon>Gloeobacter</taxon>
    </lineage>
</organism>
<evidence type="ECO:0000313" key="2">
    <source>
        <dbReference type="Proteomes" id="UP000000557"/>
    </source>
</evidence>
<dbReference type="HOGENOM" id="CLU_2916024_0_0_3"/>
<gene>
    <name evidence="1" type="ordered locus">gsl4368</name>
</gene>